<name>A0A3B1DPU9_9ZZZZ</name>
<proteinExistence type="predicted"/>
<dbReference type="AlphaFoldDB" id="A0A3B1DPU9"/>
<dbReference type="EMBL" id="UOGK01000754">
    <property type="protein sequence ID" value="VAX42802.1"/>
    <property type="molecule type" value="Genomic_DNA"/>
</dbReference>
<gene>
    <name evidence="1" type="ORF">MNBD_PLANCTO03-1469</name>
</gene>
<reference evidence="1" key="1">
    <citation type="submission" date="2018-06" db="EMBL/GenBank/DDBJ databases">
        <authorList>
            <person name="Zhirakovskaya E."/>
        </authorList>
    </citation>
    <scope>NUCLEOTIDE SEQUENCE</scope>
</reference>
<accession>A0A3B1DPU9</accession>
<protein>
    <submittedName>
        <fullName evidence="1">Uncharacterized protein</fullName>
    </submittedName>
</protein>
<organism evidence="1">
    <name type="scientific">hydrothermal vent metagenome</name>
    <dbReference type="NCBI Taxonomy" id="652676"/>
    <lineage>
        <taxon>unclassified sequences</taxon>
        <taxon>metagenomes</taxon>
        <taxon>ecological metagenomes</taxon>
    </lineage>
</organism>
<sequence length="79" mass="8728">MQNDDDFMIDPMRLIEAADAVGVALAEVADASTGRCPYPPAMLEMDDHPECLDAFTAEELEEATAFLCRLGFLIHRPSR</sequence>
<evidence type="ECO:0000313" key="1">
    <source>
        <dbReference type="EMBL" id="VAX42802.1"/>
    </source>
</evidence>